<proteinExistence type="predicted"/>
<dbReference type="EMBL" id="BSFI01000007">
    <property type="protein sequence ID" value="GLK67934.1"/>
    <property type="molecule type" value="Genomic_DNA"/>
</dbReference>
<gene>
    <name evidence="1" type="ORF">GCM10008179_15720</name>
</gene>
<protein>
    <submittedName>
        <fullName evidence="1">PAS domain-containing protein</fullName>
    </submittedName>
</protein>
<evidence type="ECO:0000313" key="2">
    <source>
        <dbReference type="Proteomes" id="UP001143372"/>
    </source>
</evidence>
<evidence type="ECO:0000313" key="1">
    <source>
        <dbReference type="EMBL" id="GLK67934.1"/>
    </source>
</evidence>
<dbReference type="InterPro" id="IPR009922">
    <property type="entry name" value="DUF1457"/>
</dbReference>
<dbReference type="Pfam" id="PF07310">
    <property type="entry name" value="PAS_5"/>
    <property type="match status" value="1"/>
</dbReference>
<dbReference type="RefSeq" id="WP_271168175.1">
    <property type="nucleotide sequence ID" value="NZ_BSFI01000007.1"/>
</dbReference>
<comment type="caution">
    <text evidence="1">The sequence shown here is derived from an EMBL/GenBank/DDBJ whole genome shotgun (WGS) entry which is preliminary data.</text>
</comment>
<reference evidence="1" key="1">
    <citation type="journal article" date="2014" name="Int. J. Syst. Evol. Microbiol.">
        <title>Complete genome sequence of Corynebacterium casei LMG S-19264T (=DSM 44701T), isolated from a smear-ripened cheese.</title>
        <authorList>
            <consortium name="US DOE Joint Genome Institute (JGI-PGF)"/>
            <person name="Walter F."/>
            <person name="Albersmeier A."/>
            <person name="Kalinowski J."/>
            <person name="Ruckert C."/>
        </authorList>
    </citation>
    <scope>NUCLEOTIDE SEQUENCE</scope>
    <source>
        <strain evidence="1">VKM B-2347</strain>
    </source>
</reference>
<accession>A0A9W6J273</accession>
<dbReference type="AlphaFoldDB" id="A0A9W6J273"/>
<organism evidence="1 2">
    <name type="scientific">Hansschlegelia plantiphila</name>
    <dbReference type="NCBI Taxonomy" id="374655"/>
    <lineage>
        <taxon>Bacteria</taxon>
        <taxon>Pseudomonadati</taxon>
        <taxon>Pseudomonadota</taxon>
        <taxon>Alphaproteobacteria</taxon>
        <taxon>Hyphomicrobiales</taxon>
        <taxon>Methylopilaceae</taxon>
        <taxon>Hansschlegelia</taxon>
    </lineage>
</organism>
<reference evidence="1" key="2">
    <citation type="submission" date="2023-01" db="EMBL/GenBank/DDBJ databases">
        <authorList>
            <person name="Sun Q."/>
            <person name="Evtushenko L."/>
        </authorList>
    </citation>
    <scope>NUCLEOTIDE SEQUENCE</scope>
    <source>
        <strain evidence="1">VKM B-2347</strain>
    </source>
</reference>
<dbReference type="Proteomes" id="UP001143372">
    <property type="component" value="Unassembled WGS sequence"/>
</dbReference>
<dbReference type="PIRSF" id="PIRSF031878">
    <property type="entry name" value="UCP031878"/>
    <property type="match status" value="1"/>
</dbReference>
<sequence>MKSAATKELFGYWNRIRGARAAPERSDVDPGQIRSILSDTFILEADATSGFPFRLAGSRICAITGHEMKGEQFLGLWSGPDRATLLGALSTVSDDAAVAVVGAQGSTDLNRKIDLELALLPLRHRGRTHSRVLGSVAPVETPYWLGACAVTRFELTSLRMIWPSGRRKPLASSHDDDLEPALPEPSAIAGLGRRIGRFLVFDGGR</sequence>
<name>A0A9W6J273_9HYPH</name>
<keyword evidence="2" id="KW-1185">Reference proteome</keyword>